<dbReference type="EMBL" id="CP046235">
    <property type="protein sequence ID" value="WFD47405.1"/>
    <property type="molecule type" value="Genomic_DNA"/>
</dbReference>
<proteinExistence type="predicted"/>
<accession>A0ABY8ESL3</accession>
<protein>
    <submittedName>
        <fullName evidence="2">Uncharacterized protein</fullName>
    </submittedName>
</protein>
<keyword evidence="3" id="KW-1185">Reference proteome</keyword>
<gene>
    <name evidence="2" type="ORF">GLX27_002056</name>
</gene>
<name>A0ABY8ESL3_MALFU</name>
<feature type="region of interest" description="Disordered" evidence="1">
    <location>
        <begin position="354"/>
        <end position="376"/>
    </location>
</feature>
<evidence type="ECO:0000256" key="1">
    <source>
        <dbReference type="SAM" id="MobiDB-lite"/>
    </source>
</evidence>
<reference evidence="2 3" key="1">
    <citation type="journal article" date="2020" name="Elife">
        <title>Loss of centromere function drives karyotype evolution in closely related Malassezia species.</title>
        <authorList>
            <person name="Sankaranarayanan S.R."/>
            <person name="Ianiri G."/>
            <person name="Coelho M.A."/>
            <person name="Reza M.H."/>
            <person name="Thimmappa B.C."/>
            <person name="Ganguly P."/>
            <person name="Vadnala R.N."/>
            <person name="Sun S."/>
            <person name="Siddharthan R."/>
            <person name="Tellgren-Roth C."/>
            <person name="Dawson T.L."/>
            <person name="Heitman J."/>
            <person name="Sanyal K."/>
        </authorList>
    </citation>
    <scope>NUCLEOTIDE SEQUENCE [LARGE SCALE GENOMIC DNA]</scope>
    <source>
        <strain evidence="2">CBS14141</strain>
    </source>
</reference>
<evidence type="ECO:0000313" key="3">
    <source>
        <dbReference type="Proteomes" id="UP000818624"/>
    </source>
</evidence>
<organism evidence="2 3">
    <name type="scientific">Malassezia furfur</name>
    <name type="common">Pityriasis versicolor infection agent</name>
    <name type="synonym">Pityrosporum furfur</name>
    <dbReference type="NCBI Taxonomy" id="55194"/>
    <lineage>
        <taxon>Eukaryota</taxon>
        <taxon>Fungi</taxon>
        <taxon>Dikarya</taxon>
        <taxon>Basidiomycota</taxon>
        <taxon>Ustilaginomycotina</taxon>
        <taxon>Malasseziomycetes</taxon>
        <taxon>Malasseziales</taxon>
        <taxon>Malasseziaceae</taxon>
        <taxon>Malassezia</taxon>
    </lineage>
</organism>
<dbReference type="Proteomes" id="UP000818624">
    <property type="component" value="Chromosome 2"/>
</dbReference>
<evidence type="ECO:0000313" key="2">
    <source>
        <dbReference type="EMBL" id="WFD47405.1"/>
    </source>
</evidence>
<sequence>MEARPPQTLRGSVAVSMLHQLAALHMYSTLLRWARVLTQTHVTDMDPHALTRIVQQLCHEEMYAEAYTFVQTLPLAWRTPGMYPPLVSHYANVMLDSNGLVQSALPTPDTRLWHELCTVAHLAPPGAPAYLARLASHAKKARALHALRDERLVRRVCSDDASVRASACMYTLRALVRAGRWSLAVRYARRCLRRDGPPPNATAWLNTLVGGLVLARRTRTSTPEQRRHLLSYLYRAVLRPVPVHSARRLPYITSHSGTLDPLVDAISQLIPALHARPNRTTLLLLIRAAAQWGENLDSRNLRRMAQLILPEGRQLHTLTDTPSAIHGALLVELAAAFARRADHRSARRAHFLARQKRRRVRRSTGLTPRALPPHRL</sequence>